<dbReference type="SUPFAM" id="SSF111126">
    <property type="entry name" value="Ligand-binding domain in the NO signalling and Golgi transport"/>
    <property type="match status" value="1"/>
</dbReference>
<feature type="domain" description="4-vinyl reductase 4VR" evidence="2">
    <location>
        <begin position="119"/>
        <end position="181"/>
    </location>
</feature>
<dbReference type="Pfam" id="PF17853">
    <property type="entry name" value="GGDEF_2"/>
    <property type="match status" value="1"/>
</dbReference>
<organism evidence="3 4">
    <name type="scientific">Siminovitchia fordii</name>
    <dbReference type="NCBI Taxonomy" id="254759"/>
    <lineage>
        <taxon>Bacteria</taxon>
        <taxon>Bacillati</taxon>
        <taxon>Bacillota</taxon>
        <taxon>Bacilli</taxon>
        <taxon>Bacillales</taxon>
        <taxon>Bacillaceae</taxon>
        <taxon>Siminovitchia</taxon>
    </lineage>
</organism>
<dbReference type="Gene3D" id="3.30.1380.20">
    <property type="entry name" value="Trafficking protein particle complex subunit 3"/>
    <property type="match status" value="1"/>
</dbReference>
<dbReference type="InterPro" id="IPR010523">
    <property type="entry name" value="XylR_N"/>
</dbReference>
<dbReference type="Pfam" id="PF02830">
    <property type="entry name" value="V4R"/>
    <property type="match status" value="1"/>
</dbReference>
<dbReference type="Proteomes" id="UP000680279">
    <property type="component" value="Unassembled WGS sequence"/>
</dbReference>
<dbReference type="Pfam" id="PF06505">
    <property type="entry name" value="XylR_N"/>
    <property type="match status" value="1"/>
</dbReference>
<dbReference type="PANTHER" id="PTHR33744:SF1">
    <property type="entry name" value="DNA-BINDING TRANSCRIPTIONAL ACTIVATOR ADER"/>
    <property type="match status" value="1"/>
</dbReference>
<dbReference type="EMBL" id="BOQT01000004">
    <property type="protein sequence ID" value="GIN20488.1"/>
    <property type="molecule type" value="Genomic_DNA"/>
</dbReference>
<name>A0ABQ4K6L2_9BACI</name>
<dbReference type="InterPro" id="IPR041522">
    <property type="entry name" value="CdaR_GGDEF"/>
</dbReference>
<comment type="caution">
    <text evidence="3">The sequence shown here is derived from an EMBL/GenBank/DDBJ whole genome shotgun (WGS) entry which is preliminary data.</text>
</comment>
<dbReference type="InterPro" id="IPR024096">
    <property type="entry name" value="NO_sig/Golgi_transp_ligand-bd"/>
</dbReference>
<gene>
    <name evidence="3" type="ORF">J1TS3_16220</name>
</gene>
<evidence type="ECO:0000313" key="4">
    <source>
        <dbReference type="Proteomes" id="UP000680279"/>
    </source>
</evidence>
<dbReference type="PANTHER" id="PTHR33744">
    <property type="entry name" value="CARBOHYDRATE DIACID REGULATOR"/>
    <property type="match status" value="1"/>
</dbReference>
<evidence type="ECO:0000313" key="3">
    <source>
        <dbReference type="EMBL" id="GIN20488.1"/>
    </source>
</evidence>
<keyword evidence="4" id="KW-1185">Reference proteome</keyword>
<dbReference type="InterPro" id="IPR051448">
    <property type="entry name" value="CdaR-like_regulators"/>
</dbReference>
<sequence length="629" mass="72987">MGIKAHELSLSHLITTEEKSGMKLKDLQLTFTSTDAWGLLRKDLTNALGISRAKRFLLRYGWNCGVHEARILKEAIDWKDDIEWLIAGSKVHHLTGRVLSYPKNFQVDMEKGQFNVSGYWIDSYEANQHLTYSGKHHEPVCYFLIGYASGYTSECMGKKVIFKEINCKGKGDDHCSYIGKTVEEWGEEISEELFFFEDTDMAKELDQMYKRIEQQKERLKIGYTLSQNLTQDMLLGKGLPGFAETIGKSLHCPVLIEGKHFEKLAEHGEIPGIHKYMSVTNIEEKLKDLAGNSFVEWSHKDKTFKLLTTPILIESKIFGYITIVIDESDDFYKDLLERAAIISALHMQNERVAIETEQRLKGELLEQLLNNKEINRKEIYDRFSYLDYNLSTEHYVMYVVIQEKASAKEIDDYEYLKIRNRISEYIYQDFLYEDNQPLLLPKLNCIQAIIDKNSIDKRYKSPRHFGEQLIKKLGLPNVYIGLSDQTKDVSDFYKKFQEVKRAVELAIWKKTDNKVVLANELGHLTLFLSARDPEELEAFASENLKTLIEYDEKRNAELLHTLMQYSQNEFNLHKTAREMCISISGMRYRVQKIEELLETDLSDSNSRFQVQLSLQILLLLGNVDDLTIA</sequence>
<dbReference type="InterPro" id="IPR042070">
    <property type="entry name" value="PucR_C-HTH_sf"/>
</dbReference>
<accession>A0ABQ4K6L2</accession>
<dbReference type="InterPro" id="IPR025736">
    <property type="entry name" value="PucR_C-HTH_dom"/>
</dbReference>
<dbReference type="SMART" id="SM00989">
    <property type="entry name" value="V4R"/>
    <property type="match status" value="1"/>
</dbReference>
<protein>
    <recommendedName>
        <fullName evidence="2">4-vinyl reductase 4VR domain-containing protein</fullName>
    </recommendedName>
</protein>
<comment type="similarity">
    <text evidence="1">Belongs to the CdaR family.</text>
</comment>
<reference evidence="3 4" key="1">
    <citation type="submission" date="2021-03" db="EMBL/GenBank/DDBJ databases">
        <title>Antimicrobial resistance genes in bacteria isolated from Japanese honey, and their potential for conferring macrolide and lincosamide resistance in the American foulbrood pathogen Paenibacillus larvae.</title>
        <authorList>
            <person name="Okamoto M."/>
            <person name="Kumagai M."/>
            <person name="Kanamori H."/>
            <person name="Takamatsu D."/>
        </authorList>
    </citation>
    <scope>NUCLEOTIDE SEQUENCE [LARGE SCALE GENOMIC DNA]</scope>
    <source>
        <strain evidence="3 4">J1TS3</strain>
    </source>
</reference>
<evidence type="ECO:0000256" key="1">
    <source>
        <dbReference type="ARBA" id="ARBA00006754"/>
    </source>
</evidence>
<dbReference type="Pfam" id="PF13556">
    <property type="entry name" value="HTH_30"/>
    <property type="match status" value="1"/>
</dbReference>
<evidence type="ECO:0000259" key="2">
    <source>
        <dbReference type="SMART" id="SM00989"/>
    </source>
</evidence>
<proteinExistence type="inferred from homology"/>
<dbReference type="RefSeq" id="WP_212962674.1">
    <property type="nucleotide sequence ID" value="NZ_BOQT01000004.1"/>
</dbReference>
<dbReference type="Gene3D" id="1.10.10.2840">
    <property type="entry name" value="PucR C-terminal helix-turn-helix domain"/>
    <property type="match status" value="1"/>
</dbReference>
<dbReference type="InterPro" id="IPR004096">
    <property type="entry name" value="V4R"/>
</dbReference>